<organism evidence="1">
    <name type="scientific">marine sediment metagenome</name>
    <dbReference type="NCBI Taxonomy" id="412755"/>
    <lineage>
        <taxon>unclassified sequences</taxon>
        <taxon>metagenomes</taxon>
        <taxon>ecological metagenomes</taxon>
    </lineage>
</organism>
<reference evidence="1" key="1">
    <citation type="journal article" date="2015" name="Nature">
        <title>Complex archaea that bridge the gap between prokaryotes and eukaryotes.</title>
        <authorList>
            <person name="Spang A."/>
            <person name="Saw J.H."/>
            <person name="Jorgensen S.L."/>
            <person name="Zaremba-Niedzwiedzka K."/>
            <person name="Martijn J."/>
            <person name="Lind A.E."/>
            <person name="van Eijk R."/>
            <person name="Schleper C."/>
            <person name="Guy L."/>
            <person name="Ettema T.J."/>
        </authorList>
    </citation>
    <scope>NUCLEOTIDE SEQUENCE</scope>
</reference>
<sequence>MTLQEDLAEKLIVKTGGDALTVLLPEEPTDADLVACQGIEYAQVLGTLPQSEWQNPTAISVGFGRTQQMIFESTAGIRHAQYVSSLSRGAAVVGALIDTNTDFMRLQMVLDRTMPAIGIGDEPLPPVAPWLVQPLLASAANIIEKTDTLNLSNVLAFNYGIFWAAAAVIPPRHLGQQTDALEWLQAVMEYYGSLGVVPS</sequence>
<proteinExistence type="predicted"/>
<dbReference type="EMBL" id="LAZR01033728">
    <property type="protein sequence ID" value="KKL47265.1"/>
    <property type="molecule type" value="Genomic_DNA"/>
</dbReference>
<protein>
    <submittedName>
        <fullName evidence="1">Uncharacterized protein</fullName>
    </submittedName>
</protein>
<gene>
    <name evidence="1" type="ORF">LCGC14_2337280</name>
</gene>
<evidence type="ECO:0000313" key="1">
    <source>
        <dbReference type="EMBL" id="KKL47265.1"/>
    </source>
</evidence>
<comment type="caution">
    <text evidence="1">The sequence shown here is derived from an EMBL/GenBank/DDBJ whole genome shotgun (WGS) entry which is preliminary data.</text>
</comment>
<name>A0A0F9EQY2_9ZZZZ</name>
<accession>A0A0F9EQY2</accession>
<dbReference type="AlphaFoldDB" id="A0A0F9EQY2"/>